<dbReference type="InterPro" id="IPR006481">
    <property type="entry name" value="Phage_lambda_GpS_holin"/>
</dbReference>
<accession>A0A0D8L4A1</accession>
<feature type="transmembrane region" description="Helical" evidence="1">
    <location>
        <begin position="76"/>
        <end position="100"/>
    </location>
</feature>
<keyword evidence="1" id="KW-0472">Membrane</keyword>
<evidence type="ECO:0000313" key="3">
    <source>
        <dbReference type="Proteomes" id="UP000032582"/>
    </source>
</evidence>
<comment type="caution">
    <text evidence="2">The sequence shown here is derived from an EMBL/GenBank/DDBJ whole genome shotgun (WGS) entry which is preliminary data.</text>
</comment>
<evidence type="ECO:0000256" key="1">
    <source>
        <dbReference type="SAM" id="Phobius"/>
    </source>
</evidence>
<dbReference type="PATRIC" id="fig|582.24.peg.7107"/>
<organism evidence="2 3">
    <name type="scientific">Morganella morganii</name>
    <name type="common">Proteus morganii</name>
    <dbReference type="NCBI Taxonomy" id="582"/>
    <lineage>
        <taxon>Bacteria</taxon>
        <taxon>Pseudomonadati</taxon>
        <taxon>Pseudomonadota</taxon>
        <taxon>Gammaproteobacteria</taxon>
        <taxon>Enterobacterales</taxon>
        <taxon>Morganellaceae</taxon>
        <taxon>Morganella</taxon>
    </lineage>
</organism>
<gene>
    <name evidence="2" type="ORF">UA45_22345</name>
</gene>
<dbReference type="Pfam" id="PF05106">
    <property type="entry name" value="Phage_holin_3_1"/>
    <property type="match status" value="1"/>
</dbReference>
<dbReference type="Proteomes" id="UP000032582">
    <property type="component" value="Unassembled WGS sequence"/>
</dbReference>
<feature type="transmembrane region" description="Helical" evidence="1">
    <location>
        <begin position="46"/>
        <end position="64"/>
    </location>
</feature>
<dbReference type="AlphaFoldDB" id="A0A0D8L4A1"/>
<sequence>MPDKIDWWEQIFRWLQNALPFIGGFSFSAAMAYIRERRLGTRWRQSLGEAIMCGLLSVGTIRLIDWWFSRSGDAESWAVLAEFSGVMIGFLGTKKVYALLEWGMRVVKNRFGAKQ</sequence>
<name>A0A0D8L4A1_MORMO</name>
<keyword evidence="1" id="KW-0812">Transmembrane</keyword>
<feature type="transmembrane region" description="Helical" evidence="1">
    <location>
        <begin position="14"/>
        <end position="34"/>
    </location>
</feature>
<proteinExistence type="predicted"/>
<dbReference type="EMBL" id="JZSH01000577">
    <property type="protein sequence ID" value="KJF75683.1"/>
    <property type="molecule type" value="Genomic_DNA"/>
</dbReference>
<protein>
    <submittedName>
        <fullName evidence="2">Holin</fullName>
    </submittedName>
</protein>
<evidence type="ECO:0000313" key="2">
    <source>
        <dbReference type="EMBL" id="KJF75683.1"/>
    </source>
</evidence>
<keyword evidence="1" id="KW-1133">Transmembrane helix</keyword>
<reference evidence="2 3" key="1">
    <citation type="submission" date="2015-02" db="EMBL/GenBank/DDBJ databases">
        <title>Whole genome shotgun sequencing of cultured foodborne pathogen.</title>
        <authorList>
            <person name="Timme R."/>
            <person name="Allard M.W."/>
            <person name="Strain E."/>
            <person name="Evans P.S."/>
            <person name="Brown E."/>
        </authorList>
    </citation>
    <scope>NUCLEOTIDE SEQUENCE [LARGE SCALE GENOMIC DNA]</scope>
    <source>
        <strain evidence="2 3">GCSL-TSO-24</strain>
    </source>
</reference>